<keyword evidence="2" id="KW-1185">Reference proteome</keyword>
<accession>E9I5A7</accession>
<evidence type="ECO:0000313" key="1">
    <source>
        <dbReference type="EMBL" id="EFX60823.1"/>
    </source>
</evidence>
<evidence type="ECO:0008006" key="3">
    <source>
        <dbReference type="Google" id="ProtNLM"/>
    </source>
</evidence>
<protein>
    <recommendedName>
        <fullName evidence="3">Peptidase A2 domain-containing protein</fullName>
    </recommendedName>
</protein>
<dbReference type="KEGG" id="dpx:DAPPUDRAFT_341240"/>
<evidence type="ECO:0000313" key="2">
    <source>
        <dbReference type="Proteomes" id="UP000000305"/>
    </source>
</evidence>
<gene>
    <name evidence="1" type="ORF">DAPPUDRAFT_341240</name>
</gene>
<feature type="non-terminal residue" evidence="1">
    <location>
        <position position="70"/>
    </location>
</feature>
<name>E9I5A7_DAPPU</name>
<organism evidence="1 2">
    <name type="scientific">Daphnia pulex</name>
    <name type="common">Water flea</name>
    <dbReference type="NCBI Taxonomy" id="6669"/>
    <lineage>
        <taxon>Eukaryota</taxon>
        <taxon>Metazoa</taxon>
        <taxon>Ecdysozoa</taxon>
        <taxon>Arthropoda</taxon>
        <taxon>Crustacea</taxon>
        <taxon>Branchiopoda</taxon>
        <taxon>Diplostraca</taxon>
        <taxon>Cladocera</taxon>
        <taxon>Anomopoda</taxon>
        <taxon>Daphniidae</taxon>
        <taxon>Daphnia</taxon>
    </lineage>
</organism>
<dbReference type="InParanoid" id="E9I5A7"/>
<dbReference type="EMBL" id="GL735513">
    <property type="protein sequence ID" value="EFX60823.1"/>
    <property type="molecule type" value="Genomic_DNA"/>
</dbReference>
<proteinExistence type="predicted"/>
<dbReference type="AlphaFoldDB" id="E9I5A7"/>
<dbReference type="OrthoDB" id="6377591at2759"/>
<sequence>MNISPKEGSKSISLSVLPDTGAQIDAIPADLYHSEFSPIKLMPGETNTITAIGSRIVNLGHFKATICWPH</sequence>
<reference evidence="1 2" key="1">
    <citation type="journal article" date="2011" name="Science">
        <title>The ecoresponsive genome of Daphnia pulex.</title>
        <authorList>
            <person name="Colbourne J.K."/>
            <person name="Pfrender M.E."/>
            <person name="Gilbert D."/>
            <person name="Thomas W.K."/>
            <person name="Tucker A."/>
            <person name="Oakley T.H."/>
            <person name="Tokishita S."/>
            <person name="Aerts A."/>
            <person name="Arnold G.J."/>
            <person name="Basu M.K."/>
            <person name="Bauer D.J."/>
            <person name="Caceres C.E."/>
            <person name="Carmel L."/>
            <person name="Casola C."/>
            <person name="Choi J.H."/>
            <person name="Detter J.C."/>
            <person name="Dong Q."/>
            <person name="Dusheyko S."/>
            <person name="Eads B.D."/>
            <person name="Frohlich T."/>
            <person name="Geiler-Samerotte K.A."/>
            <person name="Gerlach D."/>
            <person name="Hatcher P."/>
            <person name="Jogdeo S."/>
            <person name="Krijgsveld J."/>
            <person name="Kriventseva E.V."/>
            <person name="Kultz D."/>
            <person name="Laforsch C."/>
            <person name="Lindquist E."/>
            <person name="Lopez J."/>
            <person name="Manak J.R."/>
            <person name="Muller J."/>
            <person name="Pangilinan J."/>
            <person name="Patwardhan R.P."/>
            <person name="Pitluck S."/>
            <person name="Pritham E.J."/>
            <person name="Rechtsteiner A."/>
            <person name="Rho M."/>
            <person name="Rogozin I.B."/>
            <person name="Sakarya O."/>
            <person name="Salamov A."/>
            <person name="Schaack S."/>
            <person name="Shapiro H."/>
            <person name="Shiga Y."/>
            <person name="Skalitzky C."/>
            <person name="Smith Z."/>
            <person name="Souvorov A."/>
            <person name="Sung W."/>
            <person name="Tang Z."/>
            <person name="Tsuchiya D."/>
            <person name="Tu H."/>
            <person name="Vos H."/>
            <person name="Wang M."/>
            <person name="Wolf Y.I."/>
            <person name="Yamagata H."/>
            <person name="Yamada T."/>
            <person name="Ye Y."/>
            <person name="Shaw J.R."/>
            <person name="Andrews J."/>
            <person name="Crease T.J."/>
            <person name="Tang H."/>
            <person name="Lucas S.M."/>
            <person name="Robertson H.M."/>
            <person name="Bork P."/>
            <person name="Koonin E.V."/>
            <person name="Zdobnov E.M."/>
            <person name="Grigoriev I.V."/>
            <person name="Lynch M."/>
            <person name="Boore J.L."/>
        </authorList>
    </citation>
    <scope>NUCLEOTIDE SEQUENCE [LARGE SCALE GENOMIC DNA]</scope>
</reference>
<dbReference type="HOGENOM" id="CLU_2765080_0_0_1"/>
<dbReference type="Proteomes" id="UP000000305">
    <property type="component" value="Unassembled WGS sequence"/>
</dbReference>